<reference evidence="2 3" key="1">
    <citation type="submission" date="2019-08" db="EMBL/GenBank/DDBJ databases">
        <title>Whole genome of Aphis craccivora.</title>
        <authorList>
            <person name="Voronova N.V."/>
            <person name="Shulinski R.S."/>
            <person name="Bandarenka Y.V."/>
            <person name="Zhorov D.G."/>
            <person name="Warner D."/>
        </authorList>
    </citation>
    <scope>NUCLEOTIDE SEQUENCE [LARGE SCALE GENOMIC DNA]</scope>
    <source>
        <strain evidence="2">180601</strain>
        <tissue evidence="2">Whole Body</tissue>
    </source>
</reference>
<protein>
    <submittedName>
        <fullName evidence="2">DDE-1 domain-containing protein</fullName>
    </submittedName>
</protein>
<dbReference type="EMBL" id="VUJU01003990">
    <property type="protein sequence ID" value="KAF0755898.1"/>
    <property type="molecule type" value="Genomic_DNA"/>
</dbReference>
<organism evidence="2 3">
    <name type="scientific">Aphis craccivora</name>
    <name type="common">Cowpea aphid</name>
    <dbReference type="NCBI Taxonomy" id="307492"/>
    <lineage>
        <taxon>Eukaryota</taxon>
        <taxon>Metazoa</taxon>
        <taxon>Ecdysozoa</taxon>
        <taxon>Arthropoda</taxon>
        <taxon>Hexapoda</taxon>
        <taxon>Insecta</taxon>
        <taxon>Pterygota</taxon>
        <taxon>Neoptera</taxon>
        <taxon>Paraneoptera</taxon>
        <taxon>Hemiptera</taxon>
        <taxon>Sternorrhyncha</taxon>
        <taxon>Aphidomorpha</taxon>
        <taxon>Aphidoidea</taxon>
        <taxon>Aphididae</taxon>
        <taxon>Aphidini</taxon>
        <taxon>Aphis</taxon>
        <taxon>Aphis</taxon>
    </lineage>
</organism>
<name>A0A6G0YHU0_APHCR</name>
<comment type="caution">
    <text evidence="2">The sequence shown here is derived from an EMBL/GenBank/DDBJ whole genome shotgun (WGS) entry which is preliminary data.</text>
</comment>
<evidence type="ECO:0000313" key="3">
    <source>
        <dbReference type="Proteomes" id="UP000478052"/>
    </source>
</evidence>
<dbReference type="OrthoDB" id="7697906at2759"/>
<evidence type="ECO:0000313" key="2">
    <source>
        <dbReference type="EMBL" id="KAF0755898.1"/>
    </source>
</evidence>
<keyword evidence="3" id="KW-1185">Reference proteome</keyword>
<evidence type="ECO:0000256" key="1">
    <source>
        <dbReference type="SAM" id="MobiDB-lite"/>
    </source>
</evidence>
<dbReference type="AlphaFoldDB" id="A0A6G0YHU0"/>
<sequence length="272" mass="31140">MTRKKELLEDFSSDNELSDLDKSWQSSSHNADEPLALPLKNMAFISCVSDLKPGDYILVKFSTTNKRKESITEAKIKNGFKEMYELLGGDANILEVLNRIFYMDETCFNLALKGKLIIGARGQNVNVPLTLQYFKYGRIPAAFVKAAPPGWGIGKSETGWMTGEIFFEYITNIFLPFLNEANIQRPVIGHKSHLSLHLKFKRTYRGKYEWDRKAEASLLYTLWPSFFENINKQENESSIATVFNDVIKKPEQQQSKSSRKKEYTPSVIPSDK</sequence>
<feature type="region of interest" description="Disordered" evidence="1">
    <location>
        <begin position="250"/>
        <end position="272"/>
    </location>
</feature>
<dbReference type="Proteomes" id="UP000478052">
    <property type="component" value="Unassembled WGS sequence"/>
</dbReference>
<gene>
    <name evidence="2" type="ORF">FWK35_00006354</name>
</gene>
<accession>A0A6G0YHU0</accession>
<proteinExistence type="predicted"/>